<feature type="transmembrane region" description="Helical" evidence="2">
    <location>
        <begin position="240"/>
        <end position="262"/>
    </location>
</feature>
<dbReference type="PANTHER" id="PTHR47808:SF2">
    <property type="entry name" value="LEM DOMAIN-CONTAINING PROTEIN 2"/>
    <property type="match status" value="1"/>
</dbReference>
<proteinExistence type="predicted"/>
<dbReference type="AlphaFoldDB" id="A0A1J4JBB0"/>
<keyword evidence="2" id="KW-0472">Membrane</keyword>
<evidence type="ECO:0008006" key="5">
    <source>
        <dbReference type="Google" id="ProtNLM"/>
    </source>
</evidence>
<name>A0A1J4JBB0_9EUKA</name>
<feature type="compositionally biased region" description="Polar residues" evidence="1">
    <location>
        <begin position="10"/>
        <end position="22"/>
    </location>
</feature>
<protein>
    <recommendedName>
        <fullName evidence="5">Man1/Src1 C-terminal domain-containing protein</fullName>
    </recommendedName>
</protein>
<evidence type="ECO:0000256" key="1">
    <source>
        <dbReference type="SAM" id="MobiDB-lite"/>
    </source>
</evidence>
<keyword evidence="2" id="KW-0812">Transmembrane</keyword>
<feature type="transmembrane region" description="Helical" evidence="2">
    <location>
        <begin position="77"/>
        <end position="99"/>
    </location>
</feature>
<feature type="compositionally biased region" description="Basic residues" evidence="1">
    <location>
        <begin position="27"/>
        <end position="38"/>
    </location>
</feature>
<dbReference type="OrthoDB" id="341403at2759"/>
<accession>A0A1J4JBB0</accession>
<evidence type="ECO:0000256" key="2">
    <source>
        <dbReference type="SAM" id="Phobius"/>
    </source>
</evidence>
<reference evidence="3" key="1">
    <citation type="submission" date="2016-10" db="EMBL/GenBank/DDBJ databases">
        <authorList>
            <person name="Benchimol M."/>
            <person name="Almeida L.G."/>
            <person name="Vasconcelos A.T."/>
            <person name="Perreira-Neves A."/>
            <person name="Rosa I.A."/>
            <person name="Tasca T."/>
            <person name="Bogo M.R."/>
            <person name="de Souza W."/>
        </authorList>
    </citation>
    <scope>NUCLEOTIDE SEQUENCE [LARGE SCALE GENOMIC DNA]</scope>
    <source>
        <strain evidence="3">K</strain>
    </source>
</reference>
<dbReference type="GO" id="GO:0003682">
    <property type="term" value="F:chromatin binding"/>
    <property type="evidence" value="ECO:0007669"/>
    <property type="project" value="InterPro"/>
</dbReference>
<comment type="caution">
    <text evidence="3">The sequence shown here is derived from an EMBL/GenBank/DDBJ whole genome shotgun (WGS) entry which is preliminary data.</text>
</comment>
<dbReference type="VEuPathDB" id="TrichDB:TRFO_37362"/>
<organism evidence="3 4">
    <name type="scientific">Tritrichomonas foetus</name>
    <dbReference type="NCBI Taxonomy" id="1144522"/>
    <lineage>
        <taxon>Eukaryota</taxon>
        <taxon>Metamonada</taxon>
        <taxon>Parabasalia</taxon>
        <taxon>Tritrichomonadida</taxon>
        <taxon>Tritrichomonadidae</taxon>
        <taxon>Tritrichomonas</taxon>
    </lineage>
</organism>
<dbReference type="GeneID" id="94846084"/>
<evidence type="ECO:0000313" key="3">
    <source>
        <dbReference type="EMBL" id="OHS96470.1"/>
    </source>
</evidence>
<feature type="compositionally biased region" description="Low complexity" evidence="1">
    <location>
        <begin position="48"/>
        <end position="57"/>
    </location>
</feature>
<dbReference type="GO" id="GO:0005783">
    <property type="term" value="C:endoplasmic reticulum"/>
    <property type="evidence" value="ECO:0007669"/>
    <property type="project" value="TreeGrafter"/>
</dbReference>
<evidence type="ECO:0000313" key="4">
    <source>
        <dbReference type="Proteomes" id="UP000179807"/>
    </source>
</evidence>
<dbReference type="EMBL" id="MLAK01001174">
    <property type="protein sequence ID" value="OHS96470.1"/>
    <property type="molecule type" value="Genomic_DNA"/>
</dbReference>
<dbReference type="InterPro" id="IPR044780">
    <property type="entry name" value="Heh2/Src1"/>
</dbReference>
<keyword evidence="2" id="KW-1133">Transmembrane helix</keyword>
<dbReference type="Proteomes" id="UP000179807">
    <property type="component" value="Unassembled WGS sequence"/>
</dbReference>
<gene>
    <name evidence="3" type="ORF">TRFO_37362</name>
</gene>
<keyword evidence="4" id="KW-1185">Reference proteome</keyword>
<dbReference type="RefSeq" id="XP_068349607.1">
    <property type="nucleotide sequence ID" value="XM_068511380.1"/>
</dbReference>
<sequence length="335" mass="38593">MSEKVYISSKLLQSDSENNSPINPIFRARKKNQMKQKMHPQPPPPSPSSSRSSSRIPTPTPTPQPMKRKRHSFCSRFFSTVIPILIIGILIYFLCHYILNYMSRVVYCSDDIRLRKCVECPEHGTCLGGELKCDDGYIKSGNLCIIDEKHHLEVSKLYLKIIAYIASDINEYCNESNPVYQETIFEKFGKSEYYKSAMKMVKTSGRGSEYEIEHNHGIYISFNPILNTKCKAKKFVEENMTTLILIGVLILLLLVLIVSVIMKSRENSEVKRYAQAIVRQLLSDRKGKFRYATDFELTETNSLSKRWNEIVHEVERNPLVITLNGLKGKKWGIEH</sequence>
<dbReference type="GO" id="GO:0005637">
    <property type="term" value="C:nuclear inner membrane"/>
    <property type="evidence" value="ECO:0007669"/>
    <property type="project" value="InterPro"/>
</dbReference>
<dbReference type="PANTHER" id="PTHR47808">
    <property type="entry name" value="INNER NUCLEAR MEMBRANE PROTEIN HEH2-RELATED"/>
    <property type="match status" value="1"/>
</dbReference>
<dbReference type="GO" id="GO:0034399">
    <property type="term" value="C:nuclear periphery"/>
    <property type="evidence" value="ECO:0007669"/>
    <property type="project" value="TreeGrafter"/>
</dbReference>
<dbReference type="GO" id="GO:0071763">
    <property type="term" value="P:nuclear membrane organization"/>
    <property type="evidence" value="ECO:0007669"/>
    <property type="project" value="TreeGrafter"/>
</dbReference>
<feature type="region of interest" description="Disordered" evidence="1">
    <location>
        <begin position="1"/>
        <end position="68"/>
    </location>
</feature>